<gene>
    <name evidence="2" type="ORF">DFJ69_6195</name>
</gene>
<evidence type="ECO:0000256" key="1">
    <source>
        <dbReference type="SAM" id="MobiDB-lite"/>
    </source>
</evidence>
<protein>
    <submittedName>
        <fullName evidence="2">Uncharacterized protein</fullName>
    </submittedName>
</protein>
<feature type="region of interest" description="Disordered" evidence="1">
    <location>
        <begin position="379"/>
        <end position="440"/>
    </location>
</feature>
<name>A0A3D9SXQ5_9ACTN</name>
<accession>A0A3D9SXQ5</accession>
<comment type="caution">
    <text evidence="2">The sequence shown here is derived from an EMBL/GenBank/DDBJ whole genome shotgun (WGS) entry which is preliminary data.</text>
</comment>
<keyword evidence="3" id="KW-1185">Reference proteome</keyword>
<organism evidence="2 3">
    <name type="scientific">Thermomonospora umbrina</name>
    <dbReference type="NCBI Taxonomy" id="111806"/>
    <lineage>
        <taxon>Bacteria</taxon>
        <taxon>Bacillati</taxon>
        <taxon>Actinomycetota</taxon>
        <taxon>Actinomycetes</taxon>
        <taxon>Streptosporangiales</taxon>
        <taxon>Thermomonosporaceae</taxon>
        <taxon>Thermomonospora</taxon>
    </lineage>
</organism>
<reference evidence="2 3" key="1">
    <citation type="submission" date="2018-08" db="EMBL/GenBank/DDBJ databases">
        <title>Sequencing the genomes of 1000 actinobacteria strains.</title>
        <authorList>
            <person name="Klenk H.-P."/>
        </authorList>
    </citation>
    <scope>NUCLEOTIDE SEQUENCE [LARGE SCALE GENOMIC DNA]</scope>
    <source>
        <strain evidence="2 3">DSM 43927</strain>
    </source>
</reference>
<dbReference type="AlphaFoldDB" id="A0A3D9SXQ5"/>
<sequence length="440" mass="47749">MSEPSREPVFAVGDSVARVGAIDPGYLADNAFHLPVRGLVTAVASRKPEISYSVWFCGGNERLVPERALMKARHFDAEWAADPSEAERLIIAASAHLRFLEREGVAPPPSAAKPLHERLGALAAWAAVPEVKLTDMLQPAVDAQADQVARTRRTAMFPHITRGGVVTDPEQAWRLLIGAYTAYRDTAPRDRADVKGRLATVSGSAVQALAAWYAIDDHVEAQWRLAPRMARESGMLDAAAVTILQERGGLVPDEKVVADVRRHSEALAEWTNLSQVSLRAVLTPWAEAAADARHAASTARLFPFQTPLGEVTGPEPAQRLLIQLNAMPVTRRAPQGYEHLTHTSLGLARRQLTATMADWYALGPQQLTRHLGNLINRHIDSAEPDGSAATSGSPNAKRDADLDTPQQGTAPGSRRDPVRRTGGPPRASRTTPPTRRRPPQ</sequence>
<dbReference type="RefSeq" id="WP_116025767.1">
    <property type="nucleotide sequence ID" value="NZ_QTTT01000001.1"/>
</dbReference>
<dbReference type="Proteomes" id="UP000256661">
    <property type="component" value="Unassembled WGS sequence"/>
</dbReference>
<evidence type="ECO:0000313" key="3">
    <source>
        <dbReference type="Proteomes" id="UP000256661"/>
    </source>
</evidence>
<dbReference type="EMBL" id="QTTT01000001">
    <property type="protein sequence ID" value="REF00639.1"/>
    <property type="molecule type" value="Genomic_DNA"/>
</dbReference>
<feature type="compositionally biased region" description="Low complexity" evidence="1">
    <location>
        <begin position="420"/>
        <end position="433"/>
    </location>
</feature>
<proteinExistence type="predicted"/>
<evidence type="ECO:0000313" key="2">
    <source>
        <dbReference type="EMBL" id="REF00639.1"/>
    </source>
</evidence>